<evidence type="ECO:0000313" key="3">
    <source>
        <dbReference type="Proteomes" id="UP000267821"/>
    </source>
</evidence>
<dbReference type="OrthoDB" id="5421971at2759"/>
<feature type="compositionally biased region" description="Basic and acidic residues" evidence="1">
    <location>
        <begin position="380"/>
        <end position="390"/>
    </location>
</feature>
<keyword evidence="3" id="KW-1185">Reference proteome</keyword>
<dbReference type="STRING" id="1051890.A0A3N4LTA4"/>
<feature type="region of interest" description="Disordered" evidence="1">
    <location>
        <begin position="606"/>
        <end position="639"/>
    </location>
</feature>
<feature type="compositionally biased region" description="Low complexity" evidence="1">
    <location>
        <begin position="560"/>
        <end position="569"/>
    </location>
</feature>
<organism evidence="2 3">
    <name type="scientific">Terfezia boudieri ATCC MYA-4762</name>
    <dbReference type="NCBI Taxonomy" id="1051890"/>
    <lineage>
        <taxon>Eukaryota</taxon>
        <taxon>Fungi</taxon>
        <taxon>Dikarya</taxon>
        <taxon>Ascomycota</taxon>
        <taxon>Pezizomycotina</taxon>
        <taxon>Pezizomycetes</taxon>
        <taxon>Pezizales</taxon>
        <taxon>Pezizaceae</taxon>
        <taxon>Terfezia</taxon>
    </lineage>
</organism>
<name>A0A3N4LTA4_9PEZI</name>
<dbReference type="Proteomes" id="UP000267821">
    <property type="component" value="Unassembled WGS sequence"/>
</dbReference>
<feature type="compositionally biased region" description="Polar residues" evidence="1">
    <location>
        <begin position="247"/>
        <end position="265"/>
    </location>
</feature>
<feature type="compositionally biased region" description="Acidic residues" evidence="1">
    <location>
        <begin position="361"/>
        <end position="370"/>
    </location>
</feature>
<feature type="compositionally biased region" description="Basic and acidic residues" evidence="1">
    <location>
        <begin position="218"/>
        <end position="233"/>
    </location>
</feature>
<feature type="compositionally biased region" description="Low complexity" evidence="1">
    <location>
        <begin position="273"/>
        <end position="282"/>
    </location>
</feature>
<proteinExistence type="predicted"/>
<feature type="region of interest" description="Disordered" evidence="1">
    <location>
        <begin position="560"/>
        <end position="580"/>
    </location>
</feature>
<reference evidence="2 3" key="1">
    <citation type="journal article" date="2018" name="Nat. Ecol. Evol.">
        <title>Pezizomycetes genomes reveal the molecular basis of ectomycorrhizal truffle lifestyle.</title>
        <authorList>
            <person name="Murat C."/>
            <person name="Payen T."/>
            <person name="Noel B."/>
            <person name="Kuo A."/>
            <person name="Morin E."/>
            <person name="Chen J."/>
            <person name="Kohler A."/>
            <person name="Krizsan K."/>
            <person name="Balestrini R."/>
            <person name="Da Silva C."/>
            <person name="Montanini B."/>
            <person name="Hainaut M."/>
            <person name="Levati E."/>
            <person name="Barry K.W."/>
            <person name="Belfiori B."/>
            <person name="Cichocki N."/>
            <person name="Clum A."/>
            <person name="Dockter R.B."/>
            <person name="Fauchery L."/>
            <person name="Guy J."/>
            <person name="Iotti M."/>
            <person name="Le Tacon F."/>
            <person name="Lindquist E.A."/>
            <person name="Lipzen A."/>
            <person name="Malagnac F."/>
            <person name="Mello A."/>
            <person name="Molinier V."/>
            <person name="Miyauchi S."/>
            <person name="Poulain J."/>
            <person name="Riccioni C."/>
            <person name="Rubini A."/>
            <person name="Sitrit Y."/>
            <person name="Splivallo R."/>
            <person name="Traeger S."/>
            <person name="Wang M."/>
            <person name="Zifcakova L."/>
            <person name="Wipf D."/>
            <person name="Zambonelli A."/>
            <person name="Paolocci F."/>
            <person name="Nowrousian M."/>
            <person name="Ottonello S."/>
            <person name="Baldrian P."/>
            <person name="Spatafora J.W."/>
            <person name="Henrissat B."/>
            <person name="Nagy L.G."/>
            <person name="Aury J.M."/>
            <person name="Wincker P."/>
            <person name="Grigoriev I.V."/>
            <person name="Bonfante P."/>
            <person name="Martin F.M."/>
        </authorList>
    </citation>
    <scope>NUCLEOTIDE SEQUENCE [LARGE SCALE GENOMIC DNA]</scope>
    <source>
        <strain evidence="2 3">ATCC MYA-4762</strain>
    </source>
</reference>
<accession>A0A3N4LTA4</accession>
<feature type="compositionally biased region" description="Acidic residues" evidence="1">
    <location>
        <begin position="618"/>
        <end position="627"/>
    </location>
</feature>
<dbReference type="EMBL" id="ML121535">
    <property type="protein sequence ID" value="RPB26127.1"/>
    <property type="molecule type" value="Genomic_DNA"/>
</dbReference>
<dbReference type="AlphaFoldDB" id="A0A3N4LTA4"/>
<evidence type="ECO:0000256" key="1">
    <source>
        <dbReference type="SAM" id="MobiDB-lite"/>
    </source>
</evidence>
<sequence>MNVPKIRTDPRIRQNLNHLQNTLESATDSARAGCFTFTKTYLEPLYDSLFSCYTSCCTTCCSYIPDSDSHSYHHNQQRNNNSEFPFDFYNDDYWYDYDDGGRGPSGGFLAWGNDELDRLLAGSSGGRSGGHTASSGMYYGSHNNTSHHSDIRSGALGLIGGRRKRHAGAGGGSGLQHADGRGASDPTVIPSTSAFGFLGRFPWWGRVERRYRPSAADLQEHPGMPRDFPHHDDDHDDEEAQGLLSEGPSNYNNSRAYTQFTSPNNRGRKRSHTSSSGTSGESFRSRGDLFPSDGEDDAVPLGDEFSIVLRSGGSGASDIDGEMSMRGLRRGSVLSGMSSAPPSSRRRSAMGGDLGYQGDDSGGEVEDDDDGQRTPRGRKGPRELDEEALRTQEATLAEAEEREIERKRAQAKRLARERGFTQESPITQPRSRSSPHAHSTHVSYSQNPTIGMDTLSPMSLPTNSPRMLPHSSPIHLISPRVGNPRSPRVMQSPVLTGAKIPAQTFLMPNHVAAAAATALRRPMSPISPLGGSPVRGSPLGGLSRCDSEREEEVEIVMSPEEISRSTSRGGSRDGSEGGRVCGVRVELDTDVQTQVLARREVVEPFVNPPPVPSVERVPEEEEEEEEEGHSYEGGMVGQVDGVDGQRWQQLLREEEEGVEILPHMRTSA</sequence>
<gene>
    <name evidence="2" type="ORF">L211DRAFT_847298</name>
</gene>
<feature type="region of interest" description="Disordered" evidence="1">
    <location>
        <begin position="122"/>
        <end position="191"/>
    </location>
</feature>
<feature type="region of interest" description="Disordered" evidence="1">
    <location>
        <begin position="216"/>
        <end position="299"/>
    </location>
</feature>
<feature type="region of interest" description="Disordered" evidence="1">
    <location>
        <begin position="526"/>
        <end position="546"/>
    </location>
</feature>
<evidence type="ECO:0000313" key="2">
    <source>
        <dbReference type="EMBL" id="RPB26127.1"/>
    </source>
</evidence>
<dbReference type="InParanoid" id="A0A3N4LTA4"/>
<feature type="compositionally biased region" description="Basic and acidic residues" evidence="1">
    <location>
        <begin position="403"/>
        <end position="420"/>
    </location>
</feature>
<feature type="region of interest" description="Disordered" evidence="1">
    <location>
        <begin position="331"/>
        <end position="448"/>
    </location>
</feature>
<feature type="compositionally biased region" description="Polar residues" evidence="1">
    <location>
        <begin position="421"/>
        <end position="432"/>
    </location>
</feature>
<protein>
    <submittedName>
        <fullName evidence="2">Uncharacterized protein</fullName>
    </submittedName>
</protein>